<keyword evidence="4" id="KW-1185">Reference proteome</keyword>
<reference evidence="3 4" key="3">
    <citation type="journal article" date="2014" name="Genome Announc.">
        <title>Genome Sequence of the Microsporidian Species Nematocida sp1 Strain ERTm6 (ATCC PRA-372).</title>
        <authorList>
            <person name="Bakowski M.A."/>
            <person name="Priest M."/>
            <person name="Young S."/>
            <person name="Cuomo C.A."/>
            <person name="Troemel E.R."/>
        </authorList>
    </citation>
    <scope>NUCLEOTIDE SEQUENCE [LARGE SCALE GENOMIC DNA]</scope>
    <source>
        <strain evidence="3 4">ERTm6</strain>
    </source>
</reference>
<proteinExistence type="predicted"/>
<dbReference type="Proteomes" id="UP000054524">
    <property type="component" value="Unassembled WGS sequence"/>
</dbReference>
<feature type="compositionally biased region" description="Acidic residues" evidence="1">
    <location>
        <begin position="100"/>
        <end position="128"/>
    </location>
</feature>
<dbReference type="Proteomes" id="UP000005622">
    <property type="component" value="Unassembled WGS sequence"/>
</dbReference>
<evidence type="ECO:0000313" key="4">
    <source>
        <dbReference type="Proteomes" id="UP000054524"/>
    </source>
</evidence>
<evidence type="ECO:0000256" key="1">
    <source>
        <dbReference type="SAM" id="MobiDB-lite"/>
    </source>
</evidence>
<reference evidence="2" key="1">
    <citation type="submission" date="2011-03" db="EMBL/GenBank/DDBJ databases">
        <title>The Genome Sequence of Nematocida sp1 strain ERTm2.</title>
        <authorList>
            <consortium name="The Broad Institute Genome Sequencing Platform"/>
            <consortium name="The Broad Institute Genome Sequencing Center for Infectious Disease"/>
            <person name="Cuomo C."/>
            <person name="Troemel E."/>
            <person name="Young S.K."/>
            <person name="Zeng Q."/>
            <person name="Gargeya S."/>
            <person name="Fitzgerald M."/>
            <person name="Haas B."/>
            <person name="Abouelleil A."/>
            <person name="Alvarado L."/>
            <person name="Arachchi H.M."/>
            <person name="Berlin A."/>
            <person name="Brown A."/>
            <person name="Chapman S.B."/>
            <person name="Chen Z."/>
            <person name="Dunbar C."/>
            <person name="Freedman E."/>
            <person name="Gearin G."/>
            <person name="Gellesch M."/>
            <person name="Goldberg J."/>
            <person name="Griggs A."/>
            <person name="Gujja S."/>
            <person name="Heilman E.R."/>
            <person name="Heiman D."/>
            <person name="Howarth C."/>
            <person name="Larson L."/>
            <person name="Lui A."/>
            <person name="MacDonald P.J.P."/>
            <person name="Mehta T."/>
            <person name="Montmayeur A."/>
            <person name="Murphy C."/>
            <person name="Neiman D."/>
            <person name="Pearson M."/>
            <person name="Priest M."/>
            <person name="Roberts A."/>
            <person name="Saif S."/>
            <person name="Shea T."/>
            <person name="Shenoy N."/>
            <person name="Sisk P."/>
            <person name="Stolte C."/>
            <person name="Sykes S."/>
            <person name="White J."/>
            <person name="Yandava C."/>
            <person name="Wortman J."/>
            <person name="Nusbaum C."/>
            <person name="Birren B."/>
        </authorList>
    </citation>
    <scope>NUCLEOTIDE SEQUENCE</scope>
    <source>
        <strain evidence="2">ERTm2</strain>
    </source>
</reference>
<evidence type="ECO:0008006" key="5">
    <source>
        <dbReference type="Google" id="ProtNLM"/>
    </source>
</evidence>
<accession>H8ZF17</accession>
<dbReference type="EMBL" id="JH604638">
    <property type="protein sequence ID" value="EHY64783.1"/>
    <property type="molecule type" value="Genomic_DNA"/>
</dbReference>
<organism evidence="2">
    <name type="scientific">Nematocida ausubeli (strain ATCC PRA-371 / ERTm2)</name>
    <name type="common">Nematode killer fungus</name>
    <dbReference type="NCBI Taxonomy" id="1913371"/>
    <lineage>
        <taxon>Eukaryota</taxon>
        <taxon>Fungi</taxon>
        <taxon>Fungi incertae sedis</taxon>
        <taxon>Microsporidia</taxon>
        <taxon>Nematocida</taxon>
    </lineage>
</organism>
<dbReference type="HOGENOM" id="CLU_1960155_0_0_1"/>
<gene>
    <name evidence="2" type="ORF">NERG_02186</name>
    <name evidence="3" type="ORF">NESG_01809</name>
</gene>
<reference evidence="3" key="2">
    <citation type="submission" date="2012-10" db="EMBL/GenBank/DDBJ databases">
        <authorList>
            <consortium name="The Broad Institute Genome Sequencing Platform"/>
            <consortium name="The Broad Institute Genome Sequencing Center for Infectious Disease"/>
            <person name="Cuomo C."/>
            <person name="Troemel E."/>
            <person name="Walker B."/>
            <person name="Young S.K."/>
            <person name="Zeng Q."/>
            <person name="Gargeya S."/>
            <person name="Fitzgerald M."/>
            <person name="Haas B."/>
            <person name="Abouelleil A."/>
            <person name="Alvarado L."/>
            <person name="Arachchi H.M."/>
            <person name="Berlin A.M."/>
            <person name="Chapman S.B."/>
            <person name="Goldberg J."/>
            <person name="Griggs A."/>
            <person name="Gujja S."/>
            <person name="Hansen M."/>
            <person name="Howarth C."/>
            <person name="Imamovic A."/>
            <person name="Larimer J."/>
            <person name="McCowan C."/>
            <person name="Murphy C."/>
            <person name="Neiman D."/>
            <person name="Pearson M."/>
            <person name="Priest M."/>
            <person name="Roberts A."/>
            <person name="Saif S."/>
            <person name="Shea T."/>
            <person name="Sisk P."/>
            <person name="Sykes S."/>
            <person name="Wortman J."/>
            <person name="Nusbaum C."/>
            <person name="Birren B."/>
        </authorList>
    </citation>
    <scope>NUCLEOTIDE SEQUENCE</scope>
    <source>
        <strain evidence="3">ERTm6</strain>
    </source>
</reference>
<dbReference type="OrthoDB" id="2192088at2759"/>
<accession>A0A086J105</accession>
<name>H8ZF17_NEMA1</name>
<evidence type="ECO:0000313" key="2">
    <source>
        <dbReference type="EMBL" id="EHY64783.1"/>
    </source>
</evidence>
<dbReference type="EMBL" id="AKIJ01000004">
    <property type="protein sequence ID" value="KFG25823.1"/>
    <property type="molecule type" value="Genomic_DNA"/>
</dbReference>
<dbReference type="AlphaFoldDB" id="H8ZF17"/>
<protein>
    <recommendedName>
        <fullName evidence="5">DNA-directed RNA polymerase III subunit</fullName>
    </recommendedName>
</protein>
<sequence>MKKTIENLLQKYKSFGIEKKRTEGVPRYSDKYKKDTDGTINIIGAIYSRSQEYPNELVESGFGHGIKYKTAGASEEHIFTTNIDSEVEESEESENKEPSENDEMDNDYMENYYDDDDQETDDNDEDVM</sequence>
<feature type="region of interest" description="Disordered" evidence="1">
    <location>
        <begin position="79"/>
        <end position="128"/>
    </location>
</feature>
<evidence type="ECO:0000313" key="3">
    <source>
        <dbReference type="EMBL" id="KFG25823.1"/>
    </source>
</evidence>